<proteinExistence type="predicted"/>
<dbReference type="InterPro" id="IPR000330">
    <property type="entry name" value="SNF2_N"/>
</dbReference>
<accession>A0A239WNN9</accession>
<organism evidence="6 7">
    <name type="scientific">Streptococcus acidominimus</name>
    <dbReference type="NCBI Taxonomy" id="1326"/>
    <lineage>
        <taxon>Bacteria</taxon>
        <taxon>Bacillati</taxon>
        <taxon>Bacillota</taxon>
        <taxon>Bacilli</taxon>
        <taxon>Lactobacillales</taxon>
        <taxon>Streptococcaceae</taxon>
        <taxon>Streptococcus</taxon>
    </lineage>
</organism>
<dbReference type="Gene3D" id="3.40.50.10810">
    <property type="entry name" value="Tandem AAA-ATPase domain"/>
    <property type="match status" value="1"/>
</dbReference>
<dbReference type="InterPro" id="IPR049730">
    <property type="entry name" value="SNF2/RAD54-like_C"/>
</dbReference>
<dbReference type="GO" id="GO:0005524">
    <property type="term" value="F:ATP binding"/>
    <property type="evidence" value="ECO:0007669"/>
    <property type="project" value="InterPro"/>
</dbReference>
<dbReference type="Pfam" id="PF00271">
    <property type="entry name" value="Helicase_C"/>
    <property type="match status" value="1"/>
</dbReference>
<dbReference type="InterPro" id="IPR001650">
    <property type="entry name" value="Helicase_C-like"/>
</dbReference>
<feature type="domain" description="Helicase C-terminal" evidence="5">
    <location>
        <begin position="865"/>
        <end position="1023"/>
    </location>
</feature>
<dbReference type="CDD" id="cd18793">
    <property type="entry name" value="SF2_C_SNF"/>
    <property type="match status" value="1"/>
</dbReference>
<dbReference type="Proteomes" id="UP000215144">
    <property type="component" value="Chromosome 1"/>
</dbReference>
<evidence type="ECO:0000259" key="4">
    <source>
        <dbReference type="PROSITE" id="PS51192"/>
    </source>
</evidence>
<dbReference type="PROSITE" id="PS50966">
    <property type="entry name" value="ZF_SWIM"/>
    <property type="match status" value="1"/>
</dbReference>
<keyword evidence="2" id="KW-0863">Zinc-finger</keyword>
<reference evidence="6 7" key="1">
    <citation type="submission" date="2017-06" db="EMBL/GenBank/DDBJ databases">
        <authorList>
            <consortium name="Pathogen Informatics"/>
        </authorList>
    </citation>
    <scope>NUCLEOTIDE SEQUENCE [LARGE SCALE GENOMIC DNA]</scope>
    <source>
        <strain evidence="6 7">NCTC11291</strain>
    </source>
</reference>
<dbReference type="KEGG" id="saco:SAME_00491"/>
<dbReference type="EMBL" id="LT906454">
    <property type="protein sequence ID" value="SNV35543.1"/>
    <property type="molecule type" value="Genomic_DNA"/>
</dbReference>
<dbReference type="Gene3D" id="3.40.50.300">
    <property type="entry name" value="P-loop containing nucleotide triphosphate hydrolases"/>
    <property type="match status" value="1"/>
</dbReference>
<dbReference type="SMART" id="SM00490">
    <property type="entry name" value="HELICc"/>
    <property type="match status" value="1"/>
</dbReference>
<evidence type="ECO:0000256" key="2">
    <source>
        <dbReference type="PROSITE-ProRule" id="PRU00325"/>
    </source>
</evidence>
<evidence type="ECO:0000313" key="7">
    <source>
        <dbReference type="Proteomes" id="UP000215144"/>
    </source>
</evidence>
<dbReference type="AlphaFoldDB" id="A0A239WNN9"/>
<dbReference type="GO" id="GO:0016787">
    <property type="term" value="F:hydrolase activity"/>
    <property type="evidence" value="ECO:0007669"/>
    <property type="project" value="UniProtKB-KW"/>
</dbReference>
<gene>
    <name evidence="6" type="ORF">SAMEA4504048_00491</name>
</gene>
<keyword evidence="6" id="KW-0067">ATP-binding</keyword>
<keyword evidence="6" id="KW-0547">Nucleotide-binding</keyword>
<dbReference type="OrthoDB" id="9760715at2"/>
<feature type="domain" description="Helicase ATP-binding" evidence="4">
    <location>
        <begin position="597"/>
        <end position="754"/>
    </location>
</feature>
<dbReference type="SMART" id="SM00487">
    <property type="entry name" value="DEXDc"/>
    <property type="match status" value="1"/>
</dbReference>
<dbReference type="GO" id="GO:0008270">
    <property type="term" value="F:zinc ion binding"/>
    <property type="evidence" value="ECO:0007669"/>
    <property type="project" value="UniProtKB-KW"/>
</dbReference>
<evidence type="ECO:0000313" key="6">
    <source>
        <dbReference type="EMBL" id="SNV35543.1"/>
    </source>
</evidence>
<dbReference type="PANTHER" id="PTHR10799">
    <property type="entry name" value="SNF2/RAD54 HELICASE FAMILY"/>
    <property type="match status" value="1"/>
</dbReference>
<dbReference type="InterPro" id="IPR038718">
    <property type="entry name" value="SNF2-like_sf"/>
</dbReference>
<evidence type="ECO:0000256" key="1">
    <source>
        <dbReference type="ARBA" id="ARBA00022801"/>
    </source>
</evidence>
<dbReference type="Pfam" id="PF00176">
    <property type="entry name" value="SNF2-rel_dom"/>
    <property type="match status" value="1"/>
</dbReference>
<evidence type="ECO:0000259" key="5">
    <source>
        <dbReference type="PROSITE" id="PS51194"/>
    </source>
</evidence>
<name>A0A239WNN9_STRAI</name>
<evidence type="ECO:0000259" key="3">
    <source>
        <dbReference type="PROSITE" id="PS50966"/>
    </source>
</evidence>
<dbReference type="Pfam" id="PF08455">
    <property type="entry name" value="SNF2_assoc"/>
    <property type="match status" value="1"/>
</dbReference>
<keyword evidence="1" id="KW-0378">Hydrolase</keyword>
<dbReference type="InterPro" id="IPR007527">
    <property type="entry name" value="Znf_SWIM"/>
</dbReference>
<keyword evidence="2" id="KW-0862">Zinc</keyword>
<protein>
    <submittedName>
        <fullName evidence="6">SWF/SNF family helicase</fullName>
    </submittedName>
</protein>
<keyword evidence="2" id="KW-0479">Metal-binding</keyword>
<keyword evidence="6" id="KW-0347">Helicase</keyword>
<dbReference type="InterPro" id="IPR027417">
    <property type="entry name" value="P-loop_NTPase"/>
</dbReference>
<dbReference type="GO" id="GO:0004386">
    <property type="term" value="F:helicase activity"/>
    <property type="evidence" value="ECO:0007669"/>
    <property type="project" value="UniProtKB-KW"/>
</dbReference>
<dbReference type="InterPro" id="IPR014001">
    <property type="entry name" value="Helicase_ATP-bd"/>
</dbReference>
<dbReference type="SUPFAM" id="SSF52540">
    <property type="entry name" value="P-loop containing nucleoside triphosphate hydrolases"/>
    <property type="match status" value="2"/>
</dbReference>
<dbReference type="PROSITE" id="PS51192">
    <property type="entry name" value="HELICASE_ATP_BIND_1"/>
    <property type="match status" value="1"/>
</dbReference>
<feature type="domain" description="SWIM-type" evidence="3">
    <location>
        <begin position="39"/>
        <end position="74"/>
    </location>
</feature>
<dbReference type="PROSITE" id="PS51194">
    <property type="entry name" value="HELICASE_CTER"/>
    <property type="match status" value="1"/>
</dbReference>
<sequence>MARLIPGRIRNQGIAYYEAGLVSITSQEEQLLTAVVNGVSIHYSLDDQEIICQCSLFHEKAYCEHLAAVEYFLKNDQQGQSLLESLSQHQNDEKEKEVRQSFGSLFLATLKTTDEAEERFSLSAEGQQSPYANTIWWTLRIRRLPDTRSYVIRDIKSFLNVVKKESYYQIGKQYYEQLSLNQFDEASQQVITFLWRLTPDVSQQDLSFLFPNHHRHLRLPSGFFEEGLLLLNDLPQVQLEIGLKTYHFFDCTYLQPEHRLFQFEVLVHRKAIELLVKEGRYYSYFDGQYLFANGHFYFLNSKQQKLVMALKTLPIADDLAKHVYFDLTDQNQLAASLSDFEELGPVKAPKTFQQRDFALHFSFDWQDDRFLTVQAVLSFDALNVASKSELQQVPFAVNYRKEAAVFRLLRQEGFGTDLRGSKRLASMADLVTFFETSLAQFNQLGKVTLSDRLKEMRIEASPRISIERQGGLLDISFDFDQLEETDVDSALQALFANQSHFMSQTGKMVVFDEETQKISKTLEDLRAKQIASGHLQLNQAAALHLSELVPKTQQVSFSNDFQKMADDLRHPEGFDLPSLTIEAQLRDYQQKGVQWLAMLDHYGFGGILADDMGLGKTLQTIAFLSHTIKRESRILVLAPSSLIYNWQEEFHKFAPQIDVAVSYGIKADRQHTIAEDHQVTITSYHSFRQDFAHYQERTYDYLILDEAQVMKNAKTKIAHYLRQFNAKNCFALSGTPIENNLLEIWSIFQIVLPGLLPSEKVFTKLKAEQVARYIKPFILRRKKEDVLPELPQLTEITYPNELAESQKAIYIAQLRQMQERIRTSSDVEINRQKIEILSGITRLRQICDTPSLFMDYSGESGKLDSLKALLLQIKENGRRVLIFSQFRGMLDIVEENLAEIGLTAYKMTGSTPADQRQEMTKAFNMGSKDAFLISLKAGGVGLNLTGADTVILIDLWWNPAVEMQAISRAHRIGQTENVDVFRLITRGTIEEKILDLQKTKKDLVTTVLDGNETRAHMSIDDIKEILGLSQG</sequence>
<dbReference type="RefSeq" id="WP_095121836.1">
    <property type="nucleotide sequence ID" value="NZ_LT906454.1"/>
</dbReference>
<dbReference type="InterPro" id="IPR013663">
    <property type="entry name" value="Helicase_SWF/SNF/SWI_bac"/>
</dbReference>